<keyword evidence="7" id="KW-0732">Signal</keyword>
<dbReference type="SUPFAM" id="SSF52058">
    <property type="entry name" value="L domain-like"/>
    <property type="match status" value="1"/>
</dbReference>
<evidence type="ECO:0000256" key="9">
    <source>
        <dbReference type="ARBA" id="ARBA00022741"/>
    </source>
</evidence>
<keyword evidence="12 18" id="KW-1133">Transmembrane helix</keyword>
<keyword evidence="9 16" id="KW-0547">Nucleotide-binding</keyword>
<dbReference type="PROSITE" id="PS00107">
    <property type="entry name" value="PROTEIN_KINASE_ATP"/>
    <property type="match status" value="1"/>
</dbReference>
<keyword evidence="3" id="KW-0723">Serine/threonine-protein kinase</keyword>
<reference evidence="20 21" key="1">
    <citation type="journal article" date="2013" name="BMC Genomics">
        <title>The miniature genome of a carnivorous plant Genlisea aurea contains a low number of genes and short non-coding sequences.</title>
        <authorList>
            <person name="Leushkin E.V."/>
            <person name="Sutormin R.A."/>
            <person name="Nabieva E.R."/>
            <person name="Penin A.A."/>
            <person name="Kondrashov A.S."/>
            <person name="Logacheva M.D."/>
        </authorList>
    </citation>
    <scope>NUCLEOTIDE SEQUENCE [LARGE SCALE GENOMIC DNA]</scope>
</reference>
<dbReference type="EMBL" id="AUSU01007395">
    <property type="protein sequence ID" value="EPS60654.1"/>
    <property type="molecule type" value="Genomic_DNA"/>
</dbReference>
<dbReference type="Gene3D" id="3.80.10.10">
    <property type="entry name" value="Ribonuclease Inhibitor"/>
    <property type="match status" value="1"/>
</dbReference>
<feature type="compositionally biased region" description="Polar residues" evidence="17">
    <location>
        <begin position="792"/>
        <end position="812"/>
    </location>
</feature>
<keyword evidence="10" id="KW-0418">Kinase</keyword>
<dbReference type="FunFam" id="1.10.510.10:FF:000453">
    <property type="entry name" value="LRR receptor-like serine/threonine-protein kinase HSL2"/>
    <property type="match status" value="1"/>
</dbReference>
<dbReference type="GO" id="GO:0016020">
    <property type="term" value="C:membrane"/>
    <property type="evidence" value="ECO:0007669"/>
    <property type="project" value="UniProtKB-SubCell"/>
</dbReference>
<gene>
    <name evidence="20" type="ORF">M569_14148</name>
</gene>
<dbReference type="InterPro" id="IPR001611">
    <property type="entry name" value="Leu-rich_rpt"/>
</dbReference>
<feature type="non-terminal residue" evidence="20">
    <location>
        <position position="1"/>
    </location>
</feature>
<dbReference type="Gene3D" id="3.30.200.20">
    <property type="entry name" value="Phosphorylase Kinase, domain 1"/>
    <property type="match status" value="1"/>
</dbReference>
<evidence type="ECO:0000256" key="18">
    <source>
        <dbReference type="SAM" id="Phobius"/>
    </source>
</evidence>
<protein>
    <recommendedName>
        <fullName evidence="2">non-specific serine/threonine protein kinase</fullName>
        <ecNumber evidence="2">2.7.11.1</ecNumber>
    </recommendedName>
</protein>
<keyword evidence="14" id="KW-0675">Receptor</keyword>
<evidence type="ECO:0000256" key="3">
    <source>
        <dbReference type="ARBA" id="ARBA00022527"/>
    </source>
</evidence>
<dbReference type="EC" id="2.7.11.1" evidence="2"/>
<dbReference type="Gene3D" id="1.10.510.10">
    <property type="entry name" value="Transferase(Phosphotransferase) domain 1"/>
    <property type="match status" value="1"/>
</dbReference>
<accession>S8C1S4</accession>
<dbReference type="PROSITE" id="PS00108">
    <property type="entry name" value="PROTEIN_KINASE_ST"/>
    <property type="match status" value="1"/>
</dbReference>
<keyword evidence="21" id="KW-1185">Reference proteome</keyword>
<name>S8C1S4_9LAMI</name>
<evidence type="ECO:0000259" key="19">
    <source>
        <dbReference type="PROSITE" id="PS50011"/>
    </source>
</evidence>
<organism evidence="20 21">
    <name type="scientific">Genlisea aurea</name>
    <dbReference type="NCBI Taxonomy" id="192259"/>
    <lineage>
        <taxon>Eukaryota</taxon>
        <taxon>Viridiplantae</taxon>
        <taxon>Streptophyta</taxon>
        <taxon>Embryophyta</taxon>
        <taxon>Tracheophyta</taxon>
        <taxon>Spermatophyta</taxon>
        <taxon>Magnoliopsida</taxon>
        <taxon>eudicotyledons</taxon>
        <taxon>Gunneridae</taxon>
        <taxon>Pentapetalae</taxon>
        <taxon>asterids</taxon>
        <taxon>lamiids</taxon>
        <taxon>Lamiales</taxon>
        <taxon>Lentibulariaceae</taxon>
        <taxon>Genlisea</taxon>
    </lineage>
</organism>
<dbReference type="InterPro" id="IPR011009">
    <property type="entry name" value="Kinase-like_dom_sf"/>
</dbReference>
<dbReference type="SUPFAM" id="SSF56112">
    <property type="entry name" value="Protein kinase-like (PK-like)"/>
    <property type="match status" value="1"/>
</dbReference>
<keyword evidence="6 18" id="KW-0812">Transmembrane</keyword>
<proteinExistence type="predicted"/>
<dbReference type="Pfam" id="PF07714">
    <property type="entry name" value="PK_Tyr_Ser-Thr"/>
    <property type="match status" value="1"/>
</dbReference>
<evidence type="ECO:0000256" key="12">
    <source>
        <dbReference type="ARBA" id="ARBA00022989"/>
    </source>
</evidence>
<evidence type="ECO:0000256" key="13">
    <source>
        <dbReference type="ARBA" id="ARBA00023136"/>
    </source>
</evidence>
<dbReference type="CDD" id="cd14066">
    <property type="entry name" value="STKc_IRAK"/>
    <property type="match status" value="1"/>
</dbReference>
<evidence type="ECO:0000256" key="4">
    <source>
        <dbReference type="ARBA" id="ARBA00022614"/>
    </source>
</evidence>
<dbReference type="InterPro" id="IPR001245">
    <property type="entry name" value="Ser-Thr/Tyr_kinase_cat_dom"/>
</dbReference>
<comment type="caution">
    <text evidence="20">The sequence shown here is derived from an EMBL/GenBank/DDBJ whole genome shotgun (WGS) entry which is preliminary data.</text>
</comment>
<keyword evidence="15" id="KW-0325">Glycoprotein</keyword>
<feature type="transmembrane region" description="Helical" evidence="18">
    <location>
        <begin position="446"/>
        <end position="470"/>
    </location>
</feature>
<evidence type="ECO:0000256" key="14">
    <source>
        <dbReference type="ARBA" id="ARBA00023170"/>
    </source>
</evidence>
<dbReference type="Proteomes" id="UP000015453">
    <property type="component" value="Unassembled WGS sequence"/>
</dbReference>
<dbReference type="AlphaFoldDB" id="S8C1S4"/>
<evidence type="ECO:0000256" key="16">
    <source>
        <dbReference type="PROSITE-ProRule" id="PRU10141"/>
    </source>
</evidence>
<evidence type="ECO:0000313" key="20">
    <source>
        <dbReference type="EMBL" id="EPS60654.1"/>
    </source>
</evidence>
<feature type="region of interest" description="Disordered" evidence="17">
    <location>
        <begin position="792"/>
        <end position="849"/>
    </location>
</feature>
<evidence type="ECO:0000313" key="21">
    <source>
        <dbReference type="Proteomes" id="UP000015453"/>
    </source>
</evidence>
<dbReference type="InterPro" id="IPR032675">
    <property type="entry name" value="LRR_dom_sf"/>
</dbReference>
<keyword evidence="4" id="KW-0433">Leucine-rich repeat</keyword>
<evidence type="ECO:0000256" key="11">
    <source>
        <dbReference type="ARBA" id="ARBA00022840"/>
    </source>
</evidence>
<evidence type="ECO:0000256" key="8">
    <source>
        <dbReference type="ARBA" id="ARBA00022737"/>
    </source>
</evidence>
<dbReference type="SMART" id="SM00220">
    <property type="entry name" value="S_TKc"/>
    <property type="match status" value="1"/>
</dbReference>
<evidence type="ECO:0000256" key="10">
    <source>
        <dbReference type="ARBA" id="ARBA00022777"/>
    </source>
</evidence>
<keyword evidence="11 16" id="KW-0067">ATP-binding</keyword>
<dbReference type="InterPro" id="IPR008271">
    <property type="entry name" value="Ser/Thr_kinase_AS"/>
</dbReference>
<dbReference type="PANTHER" id="PTHR45974">
    <property type="entry name" value="RECEPTOR-LIKE PROTEIN 55"/>
    <property type="match status" value="1"/>
</dbReference>
<sequence length="849" mass="93366">LLNGNQLTGSLPDELGNLSNLDRIQIDQNQISGPVPPSFANLRKAKHFHLNNNSLSGQIPSVLSQLPILVHLLLDNNHLSGNLPPELSQMPSIQILQFDNNNFGGTTIPPSYGNIPGLLKLSLRNCSLQGPIPDWSNNTQIAYIDLSHNQLDGNIPSGSLSQNITTIDLSSNNLNGTIPASFSSLPRLQKLSLANNSLTGPIPSTIWQSRILNSTQSLILDFSYNQFSNISGGLPVQQNITLGLQGNPACSRGNVIQFCGPHQDDFSNNLNNSYVNYCPPHACPPPYEYAPPSPAISCFCAAPIYVGYRLKSPSFSNFLPYVNLFVEYLSSGLEVQPYQLSIDSAAWQAGPRLRMYLKIFPDYVNDTIRILNKSEVLWILGMFSAWKIPDNPIFGPYEFLNFTLTEPYQSGKLLIFLNVKTSSFWNDCHVFIAEFPPSSTGLSKGALAGIILGTIAGSVALTAAVFIFFFRRHVKKRGGYPKKRSSTKISVKIDGVKDFTFGEMDHATKSFDSSTVVGQGGYGKVHRGVLSDGTIVAVKRAEEGSLQGEKEFLTEIELLSRLHHRNLVSLLGYCDEEGEQMLIYEFMPNGNLRDHLSGKSKVPLSFPMRIKIALGAARGVLYLHTEANPPIIHRDIKATNILLDSNFTAKVADFGLSRLAPVADFEGDEVPSHVSTAVKGTPGYLDPEYFLTRKLTDKSDVYSLGVVLLEMITGMHPISHGKNIVREVNNAYRSGIIFSIIDDRMGPYPSFCVEKFVNIALKCCLEETHLRPTMAEVVRDLENIQLMTSDWNTNTSESLDSSDQSRQIATPPSSSSSASLMMNQHYHHPSPDVSGSDLVSGVFPTVRPR</sequence>
<comment type="subcellular location">
    <subcellularLocation>
        <location evidence="1">Membrane</location>
        <topology evidence="1">Single-pass type I membrane protein</topology>
    </subcellularLocation>
</comment>
<evidence type="ECO:0000256" key="17">
    <source>
        <dbReference type="SAM" id="MobiDB-lite"/>
    </source>
</evidence>
<evidence type="ECO:0000256" key="7">
    <source>
        <dbReference type="ARBA" id="ARBA00022729"/>
    </source>
</evidence>
<dbReference type="InterPro" id="IPR017441">
    <property type="entry name" value="Protein_kinase_ATP_BS"/>
</dbReference>
<dbReference type="PROSITE" id="PS50011">
    <property type="entry name" value="PROTEIN_KINASE_DOM"/>
    <property type="match status" value="1"/>
</dbReference>
<feature type="domain" description="Protein kinase" evidence="19">
    <location>
        <begin position="511"/>
        <end position="786"/>
    </location>
</feature>
<dbReference type="GO" id="GO:0005524">
    <property type="term" value="F:ATP binding"/>
    <property type="evidence" value="ECO:0007669"/>
    <property type="project" value="UniProtKB-UniRule"/>
</dbReference>
<dbReference type="OrthoDB" id="2020077at2759"/>
<dbReference type="PANTHER" id="PTHR45974:SF134">
    <property type="entry name" value="OS01G0960400 PROTEIN"/>
    <property type="match status" value="1"/>
</dbReference>
<dbReference type="FunFam" id="3.80.10.10:FF:000041">
    <property type="entry name" value="LRR receptor-like serine/threonine-protein kinase ERECTA"/>
    <property type="match status" value="1"/>
</dbReference>
<evidence type="ECO:0000256" key="1">
    <source>
        <dbReference type="ARBA" id="ARBA00004479"/>
    </source>
</evidence>
<keyword evidence="8" id="KW-0677">Repeat</keyword>
<dbReference type="GO" id="GO:0004674">
    <property type="term" value="F:protein serine/threonine kinase activity"/>
    <property type="evidence" value="ECO:0007669"/>
    <property type="project" value="UniProtKB-KW"/>
</dbReference>
<evidence type="ECO:0000256" key="15">
    <source>
        <dbReference type="ARBA" id="ARBA00023180"/>
    </source>
</evidence>
<dbReference type="InterPro" id="IPR000719">
    <property type="entry name" value="Prot_kinase_dom"/>
</dbReference>
<keyword evidence="13 18" id="KW-0472">Membrane</keyword>
<evidence type="ECO:0000256" key="6">
    <source>
        <dbReference type="ARBA" id="ARBA00022692"/>
    </source>
</evidence>
<feature type="binding site" evidence="16">
    <location>
        <position position="539"/>
    </location>
    <ligand>
        <name>ATP</name>
        <dbReference type="ChEBI" id="CHEBI:30616"/>
    </ligand>
</feature>
<dbReference type="Pfam" id="PF00560">
    <property type="entry name" value="LRR_1"/>
    <property type="match status" value="4"/>
</dbReference>
<evidence type="ECO:0000256" key="2">
    <source>
        <dbReference type="ARBA" id="ARBA00012513"/>
    </source>
</evidence>
<dbReference type="FunFam" id="3.30.200.20:FF:000328">
    <property type="entry name" value="Leucine-rich repeat protein kinase family protein"/>
    <property type="match status" value="1"/>
</dbReference>
<keyword evidence="5" id="KW-0808">Transferase</keyword>
<evidence type="ECO:0000256" key="5">
    <source>
        <dbReference type="ARBA" id="ARBA00022679"/>
    </source>
</evidence>